<protein>
    <submittedName>
        <fullName evidence="1">Uncharacterized protein</fullName>
    </submittedName>
</protein>
<name>A0A4R5W276_9BURK</name>
<comment type="caution">
    <text evidence="1">The sequence shown here is derived from an EMBL/GenBank/DDBJ whole genome shotgun (WGS) entry which is preliminary data.</text>
</comment>
<proteinExistence type="predicted"/>
<dbReference type="Proteomes" id="UP000294829">
    <property type="component" value="Unassembled WGS sequence"/>
</dbReference>
<dbReference type="AlphaFoldDB" id="A0A4R5W276"/>
<dbReference type="RefSeq" id="WP_133327309.1">
    <property type="nucleotide sequence ID" value="NZ_SMYL01000003.1"/>
</dbReference>
<evidence type="ECO:0000313" key="2">
    <source>
        <dbReference type="Proteomes" id="UP000294829"/>
    </source>
</evidence>
<sequence>MKKLTQSKEDKIALIELAAFLNQSRDLLVDLSSLLQDVLCELDSDEKLRAENLSSELVKKLR</sequence>
<accession>A0A4R5W276</accession>
<keyword evidence="2" id="KW-1185">Reference proteome</keyword>
<organism evidence="1 2">
    <name type="scientific">Sapientia aquatica</name>
    <dbReference type="NCBI Taxonomy" id="1549640"/>
    <lineage>
        <taxon>Bacteria</taxon>
        <taxon>Pseudomonadati</taxon>
        <taxon>Pseudomonadota</taxon>
        <taxon>Betaproteobacteria</taxon>
        <taxon>Burkholderiales</taxon>
        <taxon>Oxalobacteraceae</taxon>
        <taxon>Sapientia</taxon>
    </lineage>
</organism>
<dbReference type="EMBL" id="SMYL01000003">
    <property type="protein sequence ID" value="TDK66432.1"/>
    <property type="molecule type" value="Genomic_DNA"/>
</dbReference>
<evidence type="ECO:0000313" key="1">
    <source>
        <dbReference type="EMBL" id="TDK66432.1"/>
    </source>
</evidence>
<reference evidence="1 2" key="1">
    <citation type="submission" date="2019-03" db="EMBL/GenBank/DDBJ databases">
        <title>Sapientia aquatica gen. nov., sp. nov., isolated from a crater lake.</title>
        <authorList>
            <person name="Felfoldi T."/>
            <person name="Szabo A."/>
            <person name="Toth E."/>
            <person name="Schumann P."/>
            <person name="Keki Z."/>
            <person name="Marialigeti K."/>
            <person name="Mathe I."/>
        </authorList>
    </citation>
    <scope>NUCLEOTIDE SEQUENCE [LARGE SCALE GENOMIC DNA]</scope>
    <source>
        <strain evidence="1 2">SA-152</strain>
    </source>
</reference>
<gene>
    <name evidence="1" type="ORF">E2I14_08130</name>
</gene>